<evidence type="ECO:0000313" key="6">
    <source>
        <dbReference type="Proteomes" id="UP000429607"/>
    </source>
</evidence>
<evidence type="ECO:0000313" key="7">
    <source>
        <dbReference type="Proteomes" id="UP000434957"/>
    </source>
</evidence>
<evidence type="ECO:0000256" key="2">
    <source>
        <dbReference type="SAM" id="Phobius"/>
    </source>
</evidence>
<dbReference type="AlphaFoldDB" id="A0A6A3N2P5"/>
<feature type="region of interest" description="Disordered" evidence="1">
    <location>
        <begin position="696"/>
        <end position="720"/>
    </location>
</feature>
<dbReference type="Gene3D" id="3.40.50.1820">
    <property type="entry name" value="alpha/beta hydrolase"/>
    <property type="match status" value="1"/>
</dbReference>
<proteinExistence type="predicted"/>
<gene>
    <name evidence="4" type="ORF">PR001_g9389</name>
    <name evidence="5" type="ORF">PR003_g9864</name>
</gene>
<feature type="compositionally biased region" description="Low complexity" evidence="1">
    <location>
        <begin position="1"/>
        <end position="18"/>
    </location>
</feature>
<feature type="region of interest" description="Disordered" evidence="1">
    <location>
        <begin position="1"/>
        <end position="42"/>
    </location>
</feature>
<evidence type="ECO:0000313" key="4">
    <source>
        <dbReference type="EMBL" id="KAE9035244.1"/>
    </source>
</evidence>
<keyword evidence="7" id="KW-1185">Reference proteome</keyword>
<dbReference type="InterPro" id="IPR013595">
    <property type="entry name" value="Pept_S33_TAP-like_C"/>
</dbReference>
<dbReference type="EMBL" id="QXFV01000518">
    <property type="protein sequence ID" value="KAE9035244.1"/>
    <property type="molecule type" value="Genomic_DNA"/>
</dbReference>
<evidence type="ECO:0000256" key="1">
    <source>
        <dbReference type="SAM" id="MobiDB-lite"/>
    </source>
</evidence>
<accession>A0A6A3N2P5</accession>
<keyword evidence="2" id="KW-0812">Transmembrane</keyword>
<reference evidence="4 6" key="1">
    <citation type="submission" date="2018-09" db="EMBL/GenBank/DDBJ databases">
        <title>Genomic investigation of the strawberry pathogen Phytophthora fragariae indicates pathogenicity is determined by transcriptional variation in three key races.</title>
        <authorList>
            <person name="Adams T.M."/>
            <person name="Armitage A.D."/>
            <person name="Sobczyk M.K."/>
            <person name="Bates H.J."/>
            <person name="Dunwell J.M."/>
            <person name="Nellist C.F."/>
            <person name="Harrison R.J."/>
        </authorList>
    </citation>
    <scope>NUCLEOTIDE SEQUENCE [LARGE SCALE GENOMIC DNA]</scope>
    <source>
        <strain evidence="4 6">SCRP249</strain>
        <strain evidence="5 7">SCRP333</strain>
    </source>
</reference>
<keyword evidence="2" id="KW-1133">Transmembrane helix</keyword>
<name>A0A6A3N2P5_9STRA</name>
<keyword evidence="2" id="KW-0472">Membrane</keyword>
<sequence length="815" mass="86286">MPSGVSAGVSSVPSSFSSSEHKSDSSSANSQVLLPQPSSAVPPATADQVIELSVSSEELANWRRRHQQVQTGPMPWPGRTRSFLRRYSPLVPPAALLIALVVLLVQDLANATGSSDLPGNANETALQWSACELDNVVAKAYNLSAQCATVVLPLCYEDICNTEDGNATVSVSFKRIPAIGASDTSVSAQTVWYLADRPDVQTREEAELQMTLLYEELRGEVDIYTLYIRGTGNSTALTCNTSDGSPLQTAVFARNDGVLAPSDVQSCVSRLQELGYTDLSAFSLASASRDVEEVITQFQSDSEAVVYALGYGTLVAQQLMQRGVSQIVGYTLDGALGGPADPTSSPSTAPTATPYKVSRSDEAFGEVAADFLAWCQADTNCSTMFSDVSTTTTLNTTLLEVYARLDADTASLCARILLDADTSGNTNSATNNTTPPSFLLRELLGLMMKSTSLWPFIPVMAYRFHRCGSEDLEVLTEFVNNTFATADEDEDMPDLLYAIQAFSELWEAPSPDQTELTERFTDATISSGRVYTQLQAYCLFTGDNSSDPCKNTSALASNFSVVGSTLAYTTKNSTNASATVVPSDSSVLVLSGGLDAISPPKYAAALFDALYTASKALLVAPNGTHGVVQTALLSNGTSCARRVLASYVRNSGNLSAYDASCMTDLFTPSLAVSNTSSLLVLGVADAYDGVLVSANSSGSSSSSGGSIGSSGSSESAGSSGSALEELNRRISALESSRDHYKVALIVVASVLGAMLIGSAMAVVCRRHRKQQLASEEAMLRRMRGDEEDEVELMRSIYLLSSSPSSGRRTEAALPQ</sequence>
<dbReference type="Proteomes" id="UP000429607">
    <property type="component" value="Unassembled WGS sequence"/>
</dbReference>
<organism evidence="4 6">
    <name type="scientific">Phytophthora rubi</name>
    <dbReference type="NCBI Taxonomy" id="129364"/>
    <lineage>
        <taxon>Eukaryota</taxon>
        <taxon>Sar</taxon>
        <taxon>Stramenopiles</taxon>
        <taxon>Oomycota</taxon>
        <taxon>Peronosporomycetes</taxon>
        <taxon>Peronosporales</taxon>
        <taxon>Peronosporaceae</taxon>
        <taxon>Phytophthora</taxon>
    </lineage>
</organism>
<feature type="domain" description="Peptidase S33 tripeptidyl aminopeptidase-like C-terminal" evidence="3">
    <location>
        <begin position="577"/>
        <end position="661"/>
    </location>
</feature>
<evidence type="ECO:0000313" key="5">
    <source>
        <dbReference type="EMBL" id="KAE9341671.1"/>
    </source>
</evidence>
<dbReference type="InterPro" id="IPR029058">
    <property type="entry name" value="AB_hydrolase_fold"/>
</dbReference>
<dbReference type="Proteomes" id="UP000434957">
    <property type="component" value="Unassembled WGS sequence"/>
</dbReference>
<protein>
    <recommendedName>
        <fullName evidence="3">Peptidase S33 tripeptidyl aminopeptidase-like C-terminal domain-containing protein</fullName>
    </recommendedName>
</protein>
<evidence type="ECO:0000259" key="3">
    <source>
        <dbReference type="Pfam" id="PF08386"/>
    </source>
</evidence>
<dbReference type="Pfam" id="PF08386">
    <property type="entry name" value="Abhydrolase_4"/>
    <property type="match status" value="1"/>
</dbReference>
<dbReference type="EMBL" id="QXFT01000522">
    <property type="protein sequence ID" value="KAE9341671.1"/>
    <property type="molecule type" value="Genomic_DNA"/>
</dbReference>
<comment type="caution">
    <text evidence="4">The sequence shown here is derived from an EMBL/GenBank/DDBJ whole genome shotgun (WGS) entry which is preliminary data.</text>
</comment>
<feature type="transmembrane region" description="Helical" evidence="2">
    <location>
        <begin position="742"/>
        <end position="764"/>
    </location>
</feature>
<dbReference type="SUPFAM" id="SSF53474">
    <property type="entry name" value="alpha/beta-Hydrolases"/>
    <property type="match status" value="1"/>
</dbReference>